<dbReference type="Proteomes" id="UP000033123">
    <property type="component" value="Chromosome"/>
</dbReference>
<dbReference type="GO" id="GO:0110001">
    <property type="term" value="C:toxin-antitoxin complex"/>
    <property type="evidence" value="ECO:0007669"/>
    <property type="project" value="InterPro"/>
</dbReference>
<evidence type="ECO:0000256" key="2">
    <source>
        <dbReference type="ARBA" id="ARBA00022649"/>
    </source>
</evidence>
<reference evidence="6 7" key="1">
    <citation type="submission" date="2014-07" db="EMBL/GenBank/DDBJ databases">
        <title>Methanogenic archaea and the global carbon cycle.</title>
        <authorList>
            <person name="Henriksen J.R."/>
            <person name="Luke J."/>
            <person name="Reinhart S."/>
            <person name="Benedict M.N."/>
            <person name="Youngblut N.D."/>
            <person name="Metcalf M.E."/>
            <person name="Whitaker R.J."/>
            <person name="Metcalf W.W."/>
        </authorList>
    </citation>
    <scope>NUCLEOTIDE SEQUENCE [LARGE SCALE GENOMIC DNA]</scope>
    <source>
        <strain evidence="6 7">C2J</strain>
    </source>
</reference>
<dbReference type="PANTHER" id="PTHR34139:SF1">
    <property type="entry name" value="RNASE MJ1380-RELATED"/>
    <property type="match status" value="1"/>
</dbReference>
<dbReference type="GO" id="GO:0004540">
    <property type="term" value="F:RNA nuclease activity"/>
    <property type="evidence" value="ECO:0007669"/>
    <property type="project" value="InterPro"/>
</dbReference>
<keyword evidence="1" id="KW-0597">Phosphoprotein</keyword>
<evidence type="ECO:0000313" key="6">
    <source>
        <dbReference type="EMBL" id="AKB34669.1"/>
    </source>
</evidence>
<protein>
    <recommendedName>
        <fullName evidence="8">DUF86 domain-containing protein</fullName>
    </recommendedName>
</protein>
<keyword evidence="2" id="KW-1277">Toxin-antitoxin system</keyword>
<name>A0A0E3PJ67_9EURY</name>
<dbReference type="GO" id="GO:0000166">
    <property type="term" value="F:nucleotide binding"/>
    <property type="evidence" value="ECO:0007669"/>
    <property type="project" value="UniProtKB-KW"/>
</dbReference>
<evidence type="ECO:0000256" key="3">
    <source>
        <dbReference type="ARBA" id="ARBA00022722"/>
    </source>
</evidence>
<dbReference type="PANTHER" id="PTHR34139">
    <property type="entry name" value="UPF0331 PROTEIN MJ0127"/>
    <property type="match status" value="1"/>
</dbReference>
<dbReference type="STRING" id="1434118.MSSAC_0079"/>
<sequence length="70" mass="8222">MPEKSSVFYFEDILESIEKIRKYLGEASFDEFLESEMRIDAVVRNLEIIGEAASHIAPEVRVKYPEIEWK</sequence>
<dbReference type="HOGENOM" id="CLU_142825_4_1_2"/>
<keyword evidence="4" id="KW-0547">Nucleotide-binding</keyword>
<proteinExistence type="predicted"/>
<keyword evidence="5" id="KW-0378">Hydrolase</keyword>
<dbReference type="Pfam" id="PF01934">
    <property type="entry name" value="HepT-like"/>
    <property type="match status" value="1"/>
</dbReference>
<dbReference type="PATRIC" id="fig|1434118.4.peg.105"/>
<evidence type="ECO:0000256" key="5">
    <source>
        <dbReference type="ARBA" id="ARBA00022801"/>
    </source>
</evidence>
<dbReference type="AlphaFoldDB" id="A0A0E3PJ67"/>
<dbReference type="KEGG" id="msj:MSSAC_0079"/>
<organism evidence="6 7">
    <name type="scientific">Methanosarcina siciliae C2J</name>
    <dbReference type="NCBI Taxonomy" id="1434118"/>
    <lineage>
        <taxon>Archaea</taxon>
        <taxon>Methanobacteriati</taxon>
        <taxon>Methanobacteriota</taxon>
        <taxon>Stenosarchaea group</taxon>
        <taxon>Methanomicrobia</taxon>
        <taxon>Methanosarcinales</taxon>
        <taxon>Methanosarcinaceae</taxon>
        <taxon>Methanosarcina</taxon>
    </lineage>
</organism>
<accession>A0A0E3PJ67</accession>
<dbReference type="EMBL" id="CP009508">
    <property type="protein sequence ID" value="AKB34669.1"/>
    <property type="molecule type" value="Genomic_DNA"/>
</dbReference>
<evidence type="ECO:0008006" key="8">
    <source>
        <dbReference type="Google" id="ProtNLM"/>
    </source>
</evidence>
<dbReference type="GO" id="GO:0016787">
    <property type="term" value="F:hydrolase activity"/>
    <property type="evidence" value="ECO:0007669"/>
    <property type="project" value="UniProtKB-KW"/>
</dbReference>
<evidence type="ECO:0000256" key="1">
    <source>
        <dbReference type="ARBA" id="ARBA00022553"/>
    </source>
</evidence>
<dbReference type="InterPro" id="IPR051813">
    <property type="entry name" value="HepT_RNase_toxin"/>
</dbReference>
<evidence type="ECO:0000256" key="4">
    <source>
        <dbReference type="ARBA" id="ARBA00022741"/>
    </source>
</evidence>
<keyword evidence="3" id="KW-0540">Nuclease</keyword>
<dbReference type="InterPro" id="IPR008201">
    <property type="entry name" value="HepT-like"/>
</dbReference>
<evidence type="ECO:0000313" key="7">
    <source>
        <dbReference type="Proteomes" id="UP000033123"/>
    </source>
</evidence>
<gene>
    <name evidence="6" type="ORF">MSSAC_0079</name>
</gene>